<comment type="caution">
    <text evidence="1">The sequence shown here is derived from an EMBL/GenBank/DDBJ whole genome shotgun (WGS) entry which is preliminary data.</text>
</comment>
<organism evidence="1 5">
    <name type="scientific">Didymodactylos carnosus</name>
    <dbReference type="NCBI Taxonomy" id="1234261"/>
    <lineage>
        <taxon>Eukaryota</taxon>
        <taxon>Metazoa</taxon>
        <taxon>Spiralia</taxon>
        <taxon>Gnathifera</taxon>
        <taxon>Rotifera</taxon>
        <taxon>Eurotatoria</taxon>
        <taxon>Bdelloidea</taxon>
        <taxon>Philodinida</taxon>
        <taxon>Philodinidae</taxon>
        <taxon>Didymodactylos</taxon>
    </lineage>
</organism>
<evidence type="ECO:0000313" key="1">
    <source>
        <dbReference type="EMBL" id="CAF1200611.1"/>
    </source>
</evidence>
<evidence type="ECO:0000313" key="3">
    <source>
        <dbReference type="EMBL" id="CAF3965153.1"/>
    </source>
</evidence>
<dbReference type="EMBL" id="CAJOBA010082738">
    <property type="protein sequence ID" value="CAF4449401.1"/>
    <property type="molecule type" value="Genomic_DNA"/>
</dbReference>
<protein>
    <submittedName>
        <fullName evidence="1">Uncharacterized protein</fullName>
    </submittedName>
</protein>
<sequence length="59" mass="6573">LLTATIKSTSTENQELVYKLQLIKSATVIADLIDDSSLVYGFIQEKRLPKIDVSLEMST</sequence>
<dbReference type="EMBL" id="CAJNOQ010008567">
    <property type="protein sequence ID" value="CAF1200611.1"/>
    <property type="molecule type" value="Genomic_DNA"/>
</dbReference>
<proteinExistence type="predicted"/>
<dbReference type="EMBL" id="CAJOBC010008569">
    <property type="protein sequence ID" value="CAF3965153.1"/>
    <property type="molecule type" value="Genomic_DNA"/>
</dbReference>
<accession>A0A814WF97</accession>
<gene>
    <name evidence="1" type="ORF">GPM918_LOCUS23700</name>
    <name evidence="2" type="ORF">OVA965_LOCUS43469</name>
    <name evidence="3" type="ORF">SRO942_LOCUS23700</name>
    <name evidence="4" type="ORF">TMI583_LOCUS45755</name>
</gene>
<dbReference type="Proteomes" id="UP000663829">
    <property type="component" value="Unassembled WGS sequence"/>
</dbReference>
<name>A0A814WF97_9BILA</name>
<dbReference type="AlphaFoldDB" id="A0A814WF97"/>
<evidence type="ECO:0000313" key="2">
    <source>
        <dbReference type="EMBL" id="CAF1626388.1"/>
    </source>
</evidence>
<dbReference type="EMBL" id="CAJNOK010057459">
    <property type="protein sequence ID" value="CAF1626388.1"/>
    <property type="molecule type" value="Genomic_DNA"/>
</dbReference>
<feature type="non-terminal residue" evidence="1">
    <location>
        <position position="1"/>
    </location>
</feature>
<dbReference type="Proteomes" id="UP000682733">
    <property type="component" value="Unassembled WGS sequence"/>
</dbReference>
<dbReference type="Proteomes" id="UP000677228">
    <property type="component" value="Unassembled WGS sequence"/>
</dbReference>
<reference evidence="1" key="1">
    <citation type="submission" date="2021-02" db="EMBL/GenBank/DDBJ databases">
        <authorList>
            <person name="Nowell W R."/>
        </authorList>
    </citation>
    <scope>NUCLEOTIDE SEQUENCE</scope>
</reference>
<evidence type="ECO:0000313" key="5">
    <source>
        <dbReference type="Proteomes" id="UP000663829"/>
    </source>
</evidence>
<evidence type="ECO:0000313" key="4">
    <source>
        <dbReference type="EMBL" id="CAF4449401.1"/>
    </source>
</evidence>
<dbReference type="Proteomes" id="UP000681722">
    <property type="component" value="Unassembled WGS sequence"/>
</dbReference>
<keyword evidence="5" id="KW-1185">Reference proteome</keyword>